<dbReference type="InterPro" id="IPR007207">
    <property type="entry name" value="Not_N"/>
</dbReference>
<comment type="caution">
    <text evidence="15">The sequence shown here is derived from an EMBL/GenBank/DDBJ whole genome shotgun (WGS) entry which is preliminary data.</text>
</comment>
<proteinExistence type="inferred from homology"/>
<dbReference type="STRING" id="45357.A0A2V1ARB9"/>
<dbReference type="GO" id="GO:0000289">
    <property type="term" value="P:nuclear-transcribed mRNA poly(A) tail shortening"/>
    <property type="evidence" value="ECO:0007669"/>
    <property type="project" value="UniProtKB-ARBA"/>
</dbReference>
<evidence type="ECO:0000256" key="4">
    <source>
        <dbReference type="ARBA" id="ARBA00022490"/>
    </source>
</evidence>
<dbReference type="PANTHER" id="PTHR23326">
    <property type="entry name" value="CCR4 NOT-RELATED"/>
    <property type="match status" value="1"/>
</dbReference>
<comment type="function">
    <text evidence="10">Acts as component of the CCR4-NOT core complex, which in the nucleus seems to be a general transcription factor, and in the cytoplasm the major mRNA deadenylase involved in mRNA turnover. The NOT protein subcomplex negatively regulates the basal and activated transcription of many genes. Preferentially affects TC-type TATA element-dependent transcription. Could directly or indirectly inhibit component(s) of the general transcription machinery.</text>
</comment>
<feature type="compositionally biased region" description="Low complexity" evidence="12">
    <location>
        <begin position="278"/>
        <end position="290"/>
    </location>
</feature>
<feature type="compositionally biased region" description="Low complexity" evidence="12">
    <location>
        <begin position="343"/>
        <end position="356"/>
    </location>
</feature>
<dbReference type="GeneID" id="37008981"/>
<dbReference type="Proteomes" id="UP000244309">
    <property type="component" value="Unassembled WGS sequence"/>
</dbReference>
<dbReference type="OrthoDB" id="293823at2759"/>
<protein>
    <recommendedName>
        <fullName evidence="10">General negative regulator of transcription subunit</fullName>
    </recommendedName>
</protein>
<feature type="compositionally biased region" description="Low complexity" evidence="12">
    <location>
        <begin position="372"/>
        <end position="384"/>
    </location>
</feature>
<dbReference type="RefSeq" id="XP_025340733.1">
    <property type="nucleotide sequence ID" value="XM_025487285.1"/>
</dbReference>
<dbReference type="InterPro" id="IPR007282">
    <property type="entry name" value="NOT2/3/5_C"/>
</dbReference>
<feature type="coiled-coil region" evidence="11">
    <location>
        <begin position="37"/>
        <end position="97"/>
    </location>
</feature>
<dbReference type="InterPro" id="IPR038635">
    <property type="entry name" value="CCR4-NOT_su2/3/5_C_sf"/>
</dbReference>
<dbReference type="InterPro" id="IPR012270">
    <property type="entry name" value="CCR4-NOT_su3/5"/>
</dbReference>
<evidence type="ECO:0000256" key="5">
    <source>
        <dbReference type="ARBA" id="ARBA00022491"/>
    </source>
</evidence>
<feature type="region of interest" description="Disordered" evidence="12">
    <location>
        <begin position="472"/>
        <end position="497"/>
    </location>
</feature>
<evidence type="ECO:0000256" key="3">
    <source>
        <dbReference type="ARBA" id="ARBA00007682"/>
    </source>
</evidence>
<dbReference type="PIRSF" id="PIRSF005290">
    <property type="entry name" value="NOT_su_3_5"/>
    <property type="match status" value="1"/>
</dbReference>
<keyword evidence="4 10" id="KW-0963">Cytoplasm</keyword>
<evidence type="ECO:0000256" key="12">
    <source>
        <dbReference type="SAM" id="MobiDB-lite"/>
    </source>
</evidence>
<reference evidence="15 16" key="1">
    <citation type="submission" date="2017-12" db="EMBL/GenBank/DDBJ databases">
        <title>Genome Sequence of a Multidrug-Resistant Candida haemulonii Isolate from a Patient with Chronic Leg Ulcers in Israel.</title>
        <authorList>
            <person name="Chow N.A."/>
            <person name="Gade L."/>
            <person name="Batra D."/>
            <person name="Rowe L.A."/>
            <person name="Ben-Ami R."/>
            <person name="Loparev V.N."/>
            <person name="Litvintseva A.P."/>
        </authorList>
    </citation>
    <scope>NUCLEOTIDE SEQUENCE [LARGE SCALE GENOMIC DNA]</scope>
    <source>
        <strain evidence="15 16">B11899</strain>
    </source>
</reference>
<keyword evidence="5 10" id="KW-0678">Repressor</keyword>
<evidence type="ECO:0000313" key="15">
    <source>
        <dbReference type="EMBL" id="PVH19793.1"/>
    </source>
</evidence>
<dbReference type="GO" id="GO:0000932">
    <property type="term" value="C:P-body"/>
    <property type="evidence" value="ECO:0007669"/>
    <property type="project" value="UniProtKB-UniRule"/>
</dbReference>
<organism evidence="15 16">
    <name type="scientific">Candidozyma haemuli</name>
    <dbReference type="NCBI Taxonomy" id="45357"/>
    <lineage>
        <taxon>Eukaryota</taxon>
        <taxon>Fungi</taxon>
        <taxon>Dikarya</taxon>
        <taxon>Ascomycota</taxon>
        <taxon>Saccharomycotina</taxon>
        <taxon>Pichiomycetes</taxon>
        <taxon>Metschnikowiaceae</taxon>
        <taxon>Candidozyma</taxon>
    </lineage>
</organism>
<dbReference type="GO" id="GO:0030015">
    <property type="term" value="C:CCR4-NOT core complex"/>
    <property type="evidence" value="ECO:0007669"/>
    <property type="project" value="UniProtKB-UniRule"/>
</dbReference>
<dbReference type="InterPro" id="IPR040168">
    <property type="entry name" value="Not2/3/5"/>
</dbReference>
<keyword evidence="10" id="KW-0010">Activator</keyword>
<evidence type="ECO:0000313" key="16">
    <source>
        <dbReference type="Proteomes" id="UP000244309"/>
    </source>
</evidence>
<evidence type="ECO:0000256" key="6">
    <source>
        <dbReference type="ARBA" id="ARBA00022553"/>
    </source>
</evidence>
<keyword evidence="11" id="KW-0175">Coiled coil</keyword>
<evidence type="ECO:0000256" key="8">
    <source>
        <dbReference type="ARBA" id="ARBA00023163"/>
    </source>
</evidence>
<dbReference type="Pfam" id="PF04153">
    <property type="entry name" value="NOT2_3_5_C"/>
    <property type="match status" value="1"/>
</dbReference>
<feature type="domain" description="NOT2/NOT3/NOT5 C-terminal" evidence="14">
    <location>
        <begin position="468"/>
        <end position="602"/>
    </location>
</feature>
<feature type="compositionally biased region" description="Low complexity" evidence="12">
    <location>
        <begin position="297"/>
        <end position="334"/>
    </location>
</feature>
<feature type="region of interest" description="Disordered" evidence="12">
    <location>
        <begin position="229"/>
        <end position="384"/>
    </location>
</feature>
<name>A0A2V1ARB9_9ASCO</name>
<feature type="region of interest" description="Disordered" evidence="12">
    <location>
        <begin position="397"/>
        <end position="427"/>
    </location>
</feature>
<sequence>MSSRKLQQECDKLQKKIVEGLQIFDDIHDKIAATDNASQKERLEGDLRKEIKKLQRSRDQVKQWLSDSSVKLDKNLLQDSRSKIENAMERFKEVERVSKMKQFSNEGLEMQTKLGASDEDEAKKNEASRYLTDVLDELARQNELLSGELSTFSGKKKSGNAQSAIEEINSKMERNNMHIGKIEQVLHSLANEQLKPERIDEIKDDLDYYVENNQAPDFIEYDEFYDQLELDETPESFPAASLPGTVPEESKEVKEPPKETKEPPKEPQPKSPAKKEVTSSAPSTSASQAAPQPPASAPSTSINSTSSQPSSHTQPITAPAKPPTGTGPSAAGLASVRAPPPGLGSSSKSGSPAPQGTPAKSNAEELKKRVISSQASASASAPAPGLTAAAVLSNSVQNNTASPRVSNAATSSSPAQKAPSEASPSLPNALTQETKYMSDAAARVNAIAQNRLANPLPFSAISQLLETSLLNCPDSSDAEKPRQYNPQNVHPSSVDYPQEPMFELNSAKIMSKFDNDTLFFCFYYSEGSDDLSKYNAAKELSRRGWLFNSETKQWFSKDDRAKSRSVSVAAGEEEERGDSYKYFDYQSSWLIRRKDNFNFKQELQQTF</sequence>
<evidence type="ECO:0000256" key="2">
    <source>
        <dbReference type="ARBA" id="ARBA00004496"/>
    </source>
</evidence>
<dbReference type="EMBL" id="PKFO01000002">
    <property type="protein sequence ID" value="PVH19793.1"/>
    <property type="molecule type" value="Genomic_DNA"/>
</dbReference>
<comment type="similarity">
    <text evidence="3 10">Belongs to the CNOT2/3/5 family.</text>
</comment>
<keyword evidence="9 10" id="KW-0539">Nucleus</keyword>
<evidence type="ECO:0000256" key="1">
    <source>
        <dbReference type="ARBA" id="ARBA00004123"/>
    </source>
</evidence>
<evidence type="ECO:0000259" key="13">
    <source>
        <dbReference type="Pfam" id="PF04065"/>
    </source>
</evidence>
<dbReference type="AlphaFoldDB" id="A0A2V1ARB9"/>
<dbReference type="GO" id="GO:0005634">
    <property type="term" value="C:nucleus"/>
    <property type="evidence" value="ECO:0007669"/>
    <property type="project" value="UniProtKB-SubCell"/>
</dbReference>
<evidence type="ECO:0000259" key="14">
    <source>
        <dbReference type="Pfam" id="PF04153"/>
    </source>
</evidence>
<dbReference type="VEuPathDB" id="FungiDB:CXQ85_003651"/>
<feature type="domain" description="CCR4-Not complex component Not N-terminal" evidence="13">
    <location>
        <begin position="3"/>
        <end position="231"/>
    </location>
</feature>
<dbReference type="Pfam" id="PF04065">
    <property type="entry name" value="Not3"/>
    <property type="match status" value="1"/>
</dbReference>
<evidence type="ECO:0000256" key="9">
    <source>
        <dbReference type="ARBA" id="ARBA00023242"/>
    </source>
</evidence>
<keyword evidence="16" id="KW-1185">Reference proteome</keyword>
<keyword evidence="6" id="KW-0597">Phosphoprotein</keyword>
<evidence type="ECO:0000256" key="11">
    <source>
        <dbReference type="SAM" id="Coils"/>
    </source>
</evidence>
<gene>
    <name evidence="15" type="ORF">CXQ85_003651</name>
</gene>
<dbReference type="GO" id="GO:0006355">
    <property type="term" value="P:regulation of DNA-templated transcription"/>
    <property type="evidence" value="ECO:0007669"/>
    <property type="project" value="InterPro"/>
</dbReference>
<dbReference type="Gene3D" id="2.30.30.1020">
    <property type="entry name" value="CCR4-NOT complex subunit 2/3/5, C-terminal domain"/>
    <property type="match status" value="1"/>
</dbReference>
<accession>A0A2V1ARB9</accession>
<feature type="compositionally biased region" description="Basic and acidic residues" evidence="12">
    <location>
        <begin position="248"/>
        <end position="277"/>
    </location>
</feature>
<evidence type="ECO:0000256" key="7">
    <source>
        <dbReference type="ARBA" id="ARBA00023015"/>
    </source>
</evidence>
<evidence type="ECO:0000256" key="10">
    <source>
        <dbReference type="PIRNR" id="PIRNR005290"/>
    </source>
</evidence>
<keyword evidence="7 10" id="KW-0805">Transcription regulation</keyword>
<comment type="subcellular location">
    <subcellularLocation>
        <location evidence="2 10">Cytoplasm</location>
    </subcellularLocation>
    <subcellularLocation>
        <location evidence="1 10">Nucleus</location>
    </subcellularLocation>
</comment>
<feature type="compositionally biased region" description="Polar residues" evidence="12">
    <location>
        <begin position="397"/>
        <end position="415"/>
    </location>
</feature>
<keyword evidence="8 10" id="KW-0804">Transcription</keyword>